<dbReference type="GO" id="GO:0005634">
    <property type="term" value="C:nucleus"/>
    <property type="evidence" value="ECO:0007669"/>
    <property type="project" value="UniProtKB-SubCell"/>
</dbReference>
<dbReference type="GO" id="GO:0003677">
    <property type="term" value="F:DNA binding"/>
    <property type="evidence" value="ECO:0007669"/>
    <property type="project" value="UniProtKB-KW"/>
</dbReference>
<proteinExistence type="predicted"/>
<evidence type="ECO:0000256" key="1">
    <source>
        <dbReference type="ARBA" id="ARBA00004123"/>
    </source>
</evidence>
<accession>A0A699GWL8</accession>
<dbReference type="GO" id="GO:0045814">
    <property type="term" value="P:negative regulation of gene expression, epigenetic"/>
    <property type="evidence" value="ECO:0007669"/>
    <property type="project" value="TreeGrafter"/>
</dbReference>
<reference evidence="3" key="1">
    <citation type="journal article" date="2019" name="Sci. Rep.">
        <title>Draft genome of Tanacetum cinerariifolium, the natural source of mosquito coil.</title>
        <authorList>
            <person name="Yamashiro T."/>
            <person name="Shiraishi A."/>
            <person name="Satake H."/>
            <person name="Nakayama K."/>
        </authorList>
    </citation>
    <scope>NUCLEOTIDE SEQUENCE</scope>
</reference>
<evidence type="ECO:0000256" key="2">
    <source>
        <dbReference type="ARBA" id="ARBA00023242"/>
    </source>
</evidence>
<gene>
    <name evidence="3" type="ORF">Tci_222556</name>
</gene>
<name>A0A699GWL8_TANCI</name>
<dbReference type="PANTHER" id="PTHR12628:SF13">
    <property type="entry name" value="HOMEOBOX PROTEIN HAT3.1"/>
    <property type="match status" value="1"/>
</dbReference>
<dbReference type="PANTHER" id="PTHR12628">
    <property type="entry name" value="POLYCOMB-LIKE TRANSCRIPTION FACTOR"/>
    <property type="match status" value="1"/>
</dbReference>
<evidence type="ECO:0000313" key="3">
    <source>
        <dbReference type="EMBL" id="GEW50580.1"/>
    </source>
</evidence>
<organism evidence="3">
    <name type="scientific">Tanacetum cinerariifolium</name>
    <name type="common">Dalmatian daisy</name>
    <name type="synonym">Chrysanthemum cinerariifolium</name>
    <dbReference type="NCBI Taxonomy" id="118510"/>
    <lineage>
        <taxon>Eukaryota</taxon>
        <taxon>Viridiplantae</taxon>
        <taxon>Streptophyta</taxon>
        <taxon>Embryophyta</taxon>
        <taxon>Tracheophyta</taxon>
        <taxon>Spermatophyta</taxon>
        <taxon>Magnoliopsida</taxon>
        <taxon>eudicotyledons</taxon>
        <taxon>Gunneridae</taxon>
        <taxon>Pentapetalae</taxon>
        <taxon>asterids</taxon>
        <taxon>campanulids</taxon>
        <taxon>Asterales</taxon>
        <taxon>Asteraceae</taxon>
        <taxon>Asteroideae</taxon>
        <taxon>Anthemideae</taxon>
        <taxon>Anthemidinae</taxon>
        <taxon>Tanacetum</taxon>
    </lineage>
</organism>
<keyword evidence="3" id="KW-0238">DNA-binding</keyword>
<sequence length="172" mass="19764">MIIQPGPVVDFLINNQNVKDLYHSLEKLRPEKELECAKSDINRNKLKIRDLFKQINTSLEEGKFLESLYDSDRLIDSEDIFFLTRAQTDVWLDNDIILRDGPQATQKTEKEGFEINITKTFGNHLKYDDTYGINLNTPLPQVVMKWKALEGKSGFDQSGCSETTQLSMFGGR</sequence>
<dbReference type="AlphaFoldDB" id="A0A699GWL8"/>
<protein>
    <submittedName>
        <fullName evidence="3">Homeobox protein HAT3.1</fullName>
    </submittedName>
</protein>
<comment type="subcellular location">
    <subcellularLocation>
        <location evidence="1">Nucleus</location>
    </subcellularLocation>
</comment>
<keyword evidence="3" id="KW-0371">Homeobox</keyword>
<dbReference type="GO" id="GO:0003682">
    <property type="term" value="F:chromatin binding"/>
    <property type="evidence" value="ECO:0007669"/>
    <property type="project" value="TreeGrafter"/>
</dbReference>
<comment type="caution">
    <text evidence="3">The sequence shown here is derived from an EMBL/GenBank/DDBJ whole genome shotgun (WGS) entry which is preliminary data.</text>
</comment>
<dbReference type="EMBL" id="BKCJ010061232">
    <property type="protein sequence ID" value="GEW50580.1"/>
    <property type="molecule type" value="Genomic_DNA"/>
</dbReference>
<keyword evidence="2" id="KW-0539">Nucleus</keyword>